<evidence type="ECO:0000256" key="3">
    <source>
        <dbReference type="ARBA" id="ARBA00022448"/>
    </source>
</evidence>
<dbReference type="GO" id="GO:0015288">
    <property type="term" value="F:porin activity"/>
    <property type="evidence" value="ECO:0007669"/>
    <property type="project" value="UniProtKB-KW"/>
</dbReference>
<dbReference type="SUPFAM" id="SSF56935">
    <property type="entry name" value="Porins"/>
    <property type="match status" value="1"/>
</dbReference>
<evidence type="ECO:0000256" key="10">
    <source>
        <dbReference type="ARBA" id="ARBA00023237"/>
    </source>
</evidence>
<dbReference type="InterPro" id="IPR050298">
    <property type="entry name" value="Gram-neg_bact_OMP"/>
</dbReference>
<comment type="subunit">
    <text evidence="2">Homotrimer.</text>
</comment>
<dbReference type="InterPro" id="IPR033900">
    <property type="entry name" value="Gram_neg_porin_domain"/>
</dbReference>
<feature type="chain" id="PRO_5026929813" evidence="11">
    <location>
        <begin position="26"/>
        <end position="327"/>
    </location>
</feature>
<keyword evidence="8" id="KW-0626">Porin</keyword>
<proteinExistence type="predicted"/>
<evidence type="ECO:0000256" key="2">
    <source>
        <dbReference type="ARBA" id="ARBA00011233"/>
    </source>
</evidence>
<keyword evidence="10" id="KW-0998">Cell outer membrane</keyword>
<keyword evidence="7" id="KW-0406">Ion transport</keyword>
<evidence type="ECO:0000256" key="1">
    <source>
        <dbReference type="ARBA" id="ARBA00004571"/>
    </source>
</evidence>
<name>A0A6N1X1K0_9BURK</name>
<evidence type="ECO:0000256" key="7">
    <source>
        <dbReference type="ARBA" id="ARBA00023065"/>
    </source>
</evidence>
<dbReference type="CDD" id="cd00342">
    <property type="entry name" value="gram_neg_porins"/>
    <property type="match status" value="1"/>
</dbReference>
<evidence type="ECO:0000256" key="11">
    <source>
        <dbReference type="SAM" id="SignalP"/>
    </source>
</evidence>
<feature type="domain" description="Porin" evidence="12">
    <location>
        <begin position="10"/>
        <end position="310"/>
    </location>
</feature>
<dbReference type="PANTHER" id="PTHR34501">
    <property type="entry name" value="PROTEIN YDDL-RELATED"/>
    <property type="match status" value="1"/>
</dbReference>
<comment type="subcellular location">
    <subcellularLocation>
        <location evidence="1">Cell outer membrane</location>
        <topology evidence="1">Multi-pass membrane protein</topology>
    </subcellularLocation>
</comment>
<evidence type="ECO:0000256" key="4">
    <source>
        <dbReference type="ARBA" id="ARBA00022452"/>
    </source>
</evidence>
<reference evidence="13 14" key="1">
    <citation type="submission" date="2020-06" db="EMBL/GenBank/DDBJ databases">
        <title>Acidovorax antarctica sp. nov., isolated from Corinth ice sheet soil, Antarctic Fields Peninsula.</title>
        <authorList>
            <person name="Xu Q."/>
            <person name="Peng F."/>
        </authorList>
    </citation>
    <scope>NUCLEOTIDE SEQUENCE [LARGE SCALE GENOMIC DNA]</scope>
    <source>
        <strain evidence="13 14">16-35-5</strain>
    </source>
</reference>
<evidence type="ECO:0000259" key="12">
    <source>
        <dbReference type="Pfam" id="PF13609"/>
    </source>
</evidence>
<dbReference type="KEGG" id="aant:HUK68_02665"/>
<organism evidence="13 14">
    <name type="scientific">Comamonas antarctica</name>
    <dbReference type="NCBI Taxonomy" id="2743470"/>
    <lineage>
        <taxon>Bacteria</taxon>
        <taxon>Pseudomonadati</taxon>
        <taxon>Pseudomonadota</taxon>
        <taxon>Betaproteobacteria</taxon>
        <taxon>Burkholderiales</taxon>
        <taxon>Comamonadaceae</taxon>
        <taxon>Comamonas</taxon>
    </lineage>
</organism>
<keyword evidence="3" id="KW-0813">Transport</keyword>
<evidence type="ECO:0000313" key="14">
    <source>
        <dbReference type="Proteomes" id="UP000509579"/>
    </source>
</evidence>
<keyword evidence="4" id="KW-1134">Transmembrane beta strand</keyword>
<dbReference type="Gene3D" id="2.40.160.10">
    <property type="entry name" value="Porin"/>
    <property type="match status" value="1"/>
</dbReference>
<keyword evidence="14" id="KW-1185">Reference proteome</keyword>
<dbReference type="Pfam" id="PF13609">
    <property type="entry name" value="Porin_4"/>
    <property type="match status" value="1"/>
</dbReference>
<dbReference type="PANTHER" id="PTHR34501:SF9">
    <property type="entry name" value="MAJOR OUTER MEMBRANE PROTEIN P.IA"/>
    <property type="match status" value="1"/>
</dbReference>
<keyword evidence="6 11" id="KW-0732">Signal</keyword>
<dbReference type="EMBL" id="CP054840">
    <property type="protein sequence ID" value="QKV51892.1"/>
    <property type="molecule type" value="Genomic_DNA"/>
</dbReference>
<dbReference type="RefSeq" id="WP_175502822.1">
    <property type="nucleotide sequence ID" value="NZ_CP054840.1"/>
</dbReference>
<evidence type="ECO:0000256" key="9">
    <source>
        <dbReference type="ARBA" id="ARBA00023136"/>
    </source>
</evidence>
<dbReference type="GO" id="GO:0009279">
    <property type="term" value="C:cell outer membrane"/>
    <property type="evidence" value="ECO:0007669"/>
    <property type="project" value="UniProtKB-SubCell"/>
</dbReference>
<dbReference type="Proteomes" id="UP000509579">
    <property type="component" value="Chromosome"/>
</dbReference>
<evidence type="ECO:0000256" key="6">
    <source>
        <dbReference type="ARBA" id="ARBA00022729"/>
    </source>
</evidence>
<dbReference type="InterPro" id="IPR023614">
    <property type="entry name" value="Porin_dom_sf"/>
</dbReference>
<feature type="signal peptide" evidence="11">
    <location>
        <begin position="1"/>
        <end position="25"/>
    </location>
</feature>
<evidence type="ECO:0000313" key="13">
    <source>
        <dbReference type="EMBL" id="QKV51892.1"/>
    </source>
</evidence>
<accession>A0A6N1X1K0</accession>
<keyword evidence="5" id="KW-0812">Transmembrane</keyword>
<sequence>MRCNSPRLLACAVLGSFAASVPAWAQSSVSINGLLDAGVYRSFDGVNQLGTIQRSNVAISGFEDLGGGMKAIFRLSTRLELDTGESEGAGVKPFWHDESTVGLQAGWGTLRIGRALTPMWAQDWKFDPWGNFNRIASPAWYQWHALTPSDPFGNNGTAEYGRINNGIFYDSPKMAGFTVRLSASPERQSELGATQRPYAAALEYENQGVSALAAYERNSVGDKDSFLAGKYRFGNAALMLAYDDSRSAGNVAKSRATTLGGTYTMGATTLKAGYGHQRLNQDTNRFASVGADYALSKRTTLYASLGHKRDANVASRTAFGVGMSHAF</sequence>
<protein>
    <submittedName>
        <fullName evidence="13">Porin</fullName>
    </submittedName>
</protein>
<evidence type="ECO:0000256" key="8">
    <source>
        <dbReference type="ARBA" id="ARBA00023114"/>
    </source>
</evidence>
<dbReference type="AlphaFoldDB" id="A0A6N1X1K0"/>
<dbReference type="GO" id="GO:0046930">
    <property type="term" value="C:pore complex"/>
    <property type="evidence" value="ECO:0007669"/>
    <property type="project" value="UniProtKB-KW"/>
</dbReference>
<keyword evidence="9" id="KW-0472">Membrane</keyword>
<gene>
    <name evidence="13" type="ORF">HUK68_02665</name>
</gene>
<dbReference type="GO" id="GO:0006811">
    <property type="term" value="P:monoatomic ion transport"/>
    <property type="evidence" value="ECO:0007669"/>
    <property type="project" value="UniProtKB-KW"/>
</dbReference>
<evidence type="ECO:0000256" key="5">
    <source>
        <dbReference type="ARBA" id="ARBA00022692"/>
    </source>
</evidence>